<feature type="region of interest" description="Disordered" evidence="1">
    <location>
        <begin position="1"/>
        <end position="25"/>
    </location>
</feature>
<organism evidence="2 3">
    <name type="scientific">Anser brachyrhynchus</name>
    <name type="common">Pink-footed goose</name>
    <dbReference type="NCBI Taxonomy" id="132585"/>
    <lineage>
        <taxon>Eukaryota</taxon>
        <taxon>Metazoa</taxon>
        <taxon>Chordata</taxon>
        <taxon>Craniata</taxon>
        <taxon>Vertebrata</taxon>
        <taxon>Euteleostomi</taxon>
        <taxon>Archelosauria</taxon>
        <taxon>Archosauria</taxon>
        <taxon>Dinosauria</taxon>
        <taxon>Saurischia</taxon>
        <taxon>Theropoda</taxon>
        <taxon>Coelurosauria</taxon>
        <taxon>Aves</taxon>
        <taxon>Neognathae</taxon>
        <taxon>Galloanserae</taxon>
        <taxon>Anseriformes</taxon>
        <taxon>Anatidae</taxon>
        <taxon>Anserinae</taxon>
        <taxon>Anser</taxon>
    </lineage>
</organism>
<dbReference type="Proteomes" id="UP000694426">
    <property type="component" value="Unplaced"/>
</dbReference>
<proteinExistence type="predicted"/>
<accession>A0A8B9B9X5</accession>
<dbReference type="AlphaFoldDB" id="A0A8B9B9X5"/>
<evidence type="ECO:0000256" key="1">
    <source>
        <dbReference type="SAM" id="MobiDB-lite"/>
    </source>
</evidence>
<evidence type="ECO:0000313" key="2">
    <source>
        <dbReference type="Ensembl" id="ENSABRP00000001082.1"/>
    </source>
</evidence>
<reference evidence="2" key="1">
    <citation type="submission" date="2025-08" db="UniProtKB">
        <authorList>
            <consortium name="Ensembl"/>
        </authorList>
    </citation>
    <scope>IDENTIFICATION</scope>
</reference>
<feature type="region of interest" description="Disordered" evidence="1">
    <location>
        <begin position="87"/>
        <end position="116"/>
    </location>
</feature>
<protein>
    <submittedName>
        <fullName evidence="2">Uncharacterized protein</fullName>
    </submittedName>
</protein>
<evidence type="ECO:0000313" key="3">
    <source>
        <dbReference type="Proteomes" id="UP000694426"/>
    </source>
</evidence>
<keyword evidence="3" id="KW-1185">Reference proteome</keyword>
<reference evidence="2" key="2">
    <citation type="submission" date="2025-09" db="UniProtKB">
        <authorList>
            <consortium name="Ensembl"/>
        </authorList>
    </citation>
    <scope>IDENTIFICATION</scope>
</reference>
<sequence>MATLGCAAAPRAQRSAGRAAPGSGTCPPPVQLHFRCDPVFTSTCTRLETCPCFRYSTVEPAGLQSERKSGLRAGTCTFCRVAGRSLEKPSEKPKPSKGPEAPPPMGSANPDPTVSSGACRIHRVQPELKITWNNRHAAPGAGSACVCVCEVPFLSAWESRSHPVRPAAPGLHSALLKRY</sequence>
<name>A0A8B9B9X5_9AVES</name>
<dbReference type="Ensembl" id="ENSABRT00000001616.1">
    <property type="protein sequence ID" value="ENSABRP00000001082.1"/>
    <property type="gene ID" value="ENSABRG00000001146.1"/>
</dbReference>